<dbReference type="Proteomes" id="UP000447545">
    <property type="component" value="Unassembled WGS sequence"/>
</dbReference>
<evidence type="ECO:0000313" key="2">
    <source>
        <dbReference type="EMBL" id="MTE25731.1"/>
    </source>
</evidence>
<dbReference type="SUPFAM" id="SSF51905">
    <property type="entry name" value="FAD/NAD(P)-binding domain"/>
    <property type="match status" value="1"/>
</dbReference>
<feature type="domain" description="FAD-dependent urate hydroxylase HpyO/Asp monooxygenase CreE-like FAD/NAD(P)-binding" evidence="1">
    <location>
        <begin position="5"/>
        <end position="168"/>
    </location>
</feature>
<evidence type="ECO:0000259" key="1">
    <source>
        <dbReference type="Pfam" id="PF13454"/>
    </source>
</evidence>
<proteinExistence type="predicted"/>
<dbReference type="InterPro" id="IPR052189">
    <property type="entry name" value="L-asp_N-monooxygenase_NS-form"/>
</dbReference>
<evidence type="ECO:0000313" key="3">
    <source>
        <dbReference type="Proteomes" id="UP000447545"/>
    </source>
</evidence>
<dbReference type="PANTHER" id="PTHR40254:SF1">
    <property type="entry name" value="BLR0577 PROTEIN"/>
    <property type="match status" value="1"/>
</dbReference>
<protein>
    <recommendedName>
        <fullName evidence="1">FAD-dependent urate hydroxylase HpyO/Asp monooxygenase CreE-like FAD/NAD(P)-binding domain-containing protein</fullName>
    </recommendedName>
</protein>
<dbReference type="Gene3D" id="3.50.50.60">
    <property type="entry name" value="FAD/NAD(P)-binding domain"/>
    <property type="match status" value="1"/>
</dbReference>
<dbReference type="InterPro" id="IPR038732">
    <property type="entry name" value="HpyO/CreE_NAD-binding"/>
</dbReference>
<dbReference type="EMBL" id="WJYA01000002">
    <property type="protein sequence ID" value="MTE25731.1"/>
    <property type="molecule type" value="Genomic_DNA"/>
</dbReference>
<dbReference type="RefSeq" id="WP_155087562.1">
    <property type="nucleotide sequence ID" value="NZ_WJYA01000002.1"/>
</dbReference>
<keyword evidence="3" id="KW-1185">Reference proteome</keyword>
<dbReference type="AlphaFoldDB" id="A0A7K1G9A1"/>
<sequence>MRKLAIIGLGPRGLFALEELLKQLAQTKSKIKIFGFESTDFPGAGPVWNPKQPNSNWINITERLLDQIKERPEINLFGTTVSAFPSYHDWCDFSLKAFEKDRFPPRNKLGEYLNQRFESVHSAIKDNQIFELIKAKVQTIDCADDGFELNYGGETLQCHDVLLTIGHQPTNISDQLKQWKQFAKNKTALKVYEDTYPVQQFKALKNKTNMFVGIRGFGLTMVDAMRYLTINNYGNFKIMDEDTLQTCYYKVKPQNLKLIPFSLDGLPLAPKPYNKITDNWYSPRNEEIETLKNAIITSTQSNPTASDINFLLQPFSKIAARVFFDLYDKSVTHQSTKKEIETLILHFLKNDDYQHPLIQDNSINTYDLIKKYIHMALGKAPVTLDFCVWQVWRHCQPTFYRTLSHSNLDDELMEDIIALDERSKRFTYGPPIESMQQILALVDADVLSLDFVNDPAIETIENGWKLTNYNGKTISVSVMINSVLDSPKLVDVTSPLVVDMLKNEFIKPIHNDLGIATENDGHVKSKIKDKTLTISVLGRLAKGSVLGVDAVLECFGPRIKDWAAGYVKHL</sequence>
<comment type="caution">
    <text evidence="2">The sequence shown here is derived from an EMBL/GenBank/DDBJ whole genome shotgun (WGS) entry which is preliminary data.</text>
</comment>
<dbReference type="Pfam" id="PF13454">
    <property type="entry name" value="NAD_binding_9"/>
    <property type="match status" value="1"/>
</dbReference>
<dbReference type="PANTHER" id="PTHR40254">
    <property type="entry name" value="BLR0577 PROTEIN"/>
    <property type="match status" value="1"/>
</dbReference>
<name>A0A7K1G9A1_9FLAO</name>
<reference evidence="2 3" key="1">
    <citation type="submission" date="2019-11" db="EMBL/GenBank/DDBJ databases">
        <title>Winogradskyella ouciana sp. nov., isolated from the hadal seawater of the Mariana Trench.</title>
        <authorList>
            <person name="Liu R."/>
        </authorList>
    </citation>
    <scope>NUCLEOTIDE SEQUENCE [LARGE SCALE GENOMIC DNA]</scope>
    <source>
        <strain evidence="2 3">ZXX205</strain>
    </source>
</reference>
<dbReference type="InterPro" id="IPR036188">
    <property type="entry name" value="FAD/NAD-bd_sf"/>
</dbReference>
<accession>A0A7K1G9A1</accession>
<gene>
    <name evidence="2" type="ORF">F1003_02200</name>
</gene>
<organism evidence="2 3">
    <name type="scientific">Winogradskyella ouciana</name>
    <dbReference type="NCBI Taxonomy" id="2608631"/>
    <lineage>
        <taxon>Bacteria</taxon>
        <taxon>Pseudomonadati</taxon>
        <taxon>Bacteroidota</taxon>
        <taxon>Flavobacteriia</taxon>
        <taxon>Flavobacteriales</taxon>
        <taxon>Flavobacteriaceae</taxon>
        <taxon>Winogradskyella</taxon>
    </lineage>
</organism>